<evidence type="ECO:0000256" key="1">
    <source>
        <dbReference type="ARBA" id="ARBA00010645"/>
    </source>
</evidence>
<gene>
    <name evidence="4" type="ORF">CAL28_13095</name>
</gene>
<proteinExistence type="inferred from homology"/>
<accession>A0A261UEK2</accession>
<dbReference type="NCBIfam" id="NF002490">
    <property type="entry name" value="PRK01777.1"/>
    <property type="match status" value="1"/>
</dbReference>
<sequence length="113" mass="12521">MESEGTMLTVWVYYAHPRQAWSRRLQLPAGATVGDAVAACGFAQAFPDIDPWATGVGVFGRIVPASRPLVDGDRVEIYRALVFDPMDSRRRRAAHRARKSFAARPPRTPKAAR</sequence>
<feature type="compositionally biased region" description="Low complexity" evidence="3">
    <location>
        <begin position="102"/>
        <end position="113"/>
    </location>
</feature>
<dbReference type="InterPro" id="IPR016155">
    <property type="entry name" value="Mopterin_synth/thiamin_S_b"/>
</dbReference>
<name>A0A261UEK2_9BORD</name>
<dbReference type="InterPro" id="IPR037021">
    <property type="entry name" value="RnfH_sf"/>
</dbReference>
<evidence type="ECO:0000313" key="4">
    <source>
        <dbReference type="EMBL" id="OZI60366.1"/>
    </source>
</evidence>
<evidence type="ECO:0000256" key="2">
    <source>
        <dbReference type="HAMAP-Rule" id="MF_00460"/>
    </source>
</evidence>
<reference evidence="5" key="1">
    <citation type="submission" date="2017-05" db="EMBL/GenBank/DDBJ databases">
        <title>Complete and WGS of Bordetella genogroups.</title>
        <authorList>
            <person name="Spilker T."/>
            <person name="Lipuma J."/>
        </authorList>
    </citation>
    <scope>NUCLEOTIDE SEQUENCE [LARGE SCALE GENOMIC DNA]</scope>
    <source>
        <strain evidence="5">AU8856</strain>
    </source>
</reference>
<dbReference type="EMBL" id="NEVS01000004">
    <property type="protein sequence ID" value="OZI60366.1"/>
    <property type="molecule type" value="Genomic_DNA"/>
</dbReference>
<comment type="caution">
    <text evidence="4">The sequence shown here is derived from an EMBL/GenBank/DDBJ whole genome shotgun (WGS) entry which is preliminary data.</text>
</comment>
<dbReference type="PANTHER" id="PTHR37483:SF1">
    <property type="entry name" value="UPF0125 PROTEIN RATB"/>
    <property type="match status" value="1"/>
</dbReference>
<dbReference type="Proteomes" id="UP000215767">
    <property type="component" value="Unassembled WGS sequence"/>
</dbReference>
<dbReference type="HAMAP" id="MF_00460">
    <property type="entry name" value="UPF0125_RnfH"/>
    <property type="match status" value="1"/>
</dbReference>
<protein>
    <recommendedName>
        <fullName evidence="2">UPF0125 protein CAL28_13095</fullName>
    </recommendedName>
</protein>
<dbReference type="OrthoDB" id="9796575at2"/>
<dbReference type="AlphaFoldDB" id="A0A261UEK2"/>
<evidence type="ECO:0000313" key="5">
    <source>
        <dbReference type="Proteomes" id="UP000215767"/>
    </source>
</evidence>
<organism evidence="4 5">
    <name type="scientific">Bordetella genomosp. 11</name>
    <dbReference type="NCBI Taxonomy" id="1416808"/>
    <lineage>
        <taxon>Bacteria</taxon>
        <taxon>Pseudomonadati</taxon>
        <taxon>Pseudomonadota</taxon>
        <taxon>Betaproteobacteria</taxon>
        <taxon>Burkholderiales</taxon>
        <taxon>Alcaligenaceae</taxon>
        <taxon>Bordetella</taxon>
    </lineage>
</organism>
<dbReference type="PANTHER" id="PTHR37483">
    <property type="entry name" value="UPF0125 PROTEIN RATB"/>
    <property type="match status" value="1"/>
</dbReference>
<feature type="compositionally biased region" description="Basic residues" evidence="3">
    <location>
        <begin position="89"/>
        <end position="101"/>
    </location>
</feature>
<dbReference type="SUPFAM" id="SSF54285">
    <property type="entry name" value="MoaD/ThiS"/>
    <property type="match status" value="1"/>
</dbReference>
<dbReference type="Gene3D" id="3.10.20.280">
    <property type="entry name" value="RnfH-like"/>
    <property type="match status" value="1"/>
</dbReference>
<feature type="region of interest" description="Disordered" evidence="3">
    <location>
        <begin position="89"/>
        <end position="113"/>
    </location>
</feature>
<evidence type="ECO:0000256" key="3">
    <source>
        <dbReference type="SAM" id="MobiDB-lite"/>
    </source>
</evidence>
<comment type="similarity">
    <text evidence="1 2">Belongs to the UPF0125 (RnfH) family.</text>
</comment>
<dbReference type="InterPro" id="IPR005346">
    <property type="entry name" value="RnfH"/>
</dbReference>
<dbReference type="Pfam" id="PF03658">
    <property type="entry name" value="Ub-RnfH"/>
    <property type="match status" value="1"/>
</dbReference>
<keyword evidence="5" id="KW-1185">Reference proteome</keyword>